<evidence type="ECO:0000313" key="4">
    <source>
        <dbReference type="EMBL" id="CDS83977.1"/>
    </source>
</evidence>
<protein>
    <submittedName>
        <fullName evidence="3">Uncharacterized protein</fullName>
    </submittedName>
</protein>
<feature type="region of interest" description="Disordered" evidence="2">
    <location>
        <begin position="568"/>
        <end position="587"/>
    </location>
</feature>
<proteinExistence type="predicted"/>
<evidence type="ECO:0000256" key="1">
    <source>
        <dbReference type="SAM" id="Coils"/>
    </source>
</evidence>
<dbReference type="EMBL" id="LK933525">
    <property type="protein sequence ID" value="CDT81050.1"/>
    <property type="molecule type" value="Genomic_DNA"/>
</dbReference>
<evidence type="ECO:0000256" key="2">
    <source>
        <dbReference type="SAM" id="MobiDB-lite"/>
    </source>
</evidence>
<reference evidence="3" key="1">
    <citation type="submission" date="2014-07" db="EMBL/GenBank/DDBJ databases">
        <authorList>
            <person name="Monot Marc"/>
        </authorList>
    </citation>
    <scope>NUCLEOTIDE SEQUENCE</scope>
    <source>
        <strain evidence="5">7032989</strain>
        <strain evidence="4">7032994</strain>
    </source>
</reference>
<dbReference type="EMBL" id="LK932359">
    <property type="protein sequence ID" value="CDS83977.1"/>
    <property type="molecule type" value="Genomic_DNA"/>
</dbReference>
<evidence type="ECO:0000313" key="5">
    <source>
        <dbReference type="EMBL" id="CDT81050.1"/>
    </source>
</evidence>
<dbReference type="SUPFAM" id="SSF52540">
    <property type="entry name" value="P-loop containing nucleoside triphosphate hydrolases"/>
    <property type="match status" value="1"/>
</dbReference>
<dbReference type="EMBL" id="LK932475">
    <property type="protein sequence ID" value="CDS83868.1"/>
    <property type="molecule type" value="Genomic_DNA"/>
</dbReference>
<organism evidence="3">
    <name type="scientific">Clostridioides difficile</name>
    <name type="common">Peptoclostridium difficile</name>
    <dbReference type="NCBI Taxonomy" id="1496"/>
    <lineage>
        <taxon>Bacteria</taxon>
        <taxon>Bacillati</taxon>
        <taxon>Bacillota</taxon>
        <taxon>Clostridia</taxon>
        <taxon>Peptostreptococcales</taxon>
        <taxon>Peptostreptococcaceae</taxon>
        <taxon>Clostridioides</taxon>
    </lineage>
</organism>
<dbReference type="CDD" id="cd00882">
    <property type="entry name" value="Ras_like_GTPase"/>
    <property type="match status" value="1"/>
</dbReference>
<evidence type="ECO:0000313" key="3">
    <source>
        <dbReference type="EMBL" id="CDS83868.1"/>
    </source>
</evidence>
<keyword evidence="1" id="KW-0175">Coiled coil</keyword>
<feature type="coiled-coil region" evidence="1">
    <location>
        <begin position="958"/>
        <end position="1028"/>
    </location>
</feature>
<gene>
    <name evidence="5" type="ORF">BN1095_810002</name>
    <name evidence="3" type="ORF">BN1096_250002</name>
    <name evidence="4" type="ORF">BN1097_240002</name>
</gene>
<dbReference type="InterPro" id="IPR027417">
    <property type="entry name" value="P-loop_NTPase"/>
</dbReference>
<dbReference type="Gene3D" id="3.40.50.300">
    <property type="entry name" value="P-loop containing nucleotide triphosphate hydrolases"/>
    <property type="match status" value="1"/>
</dbReference>
<feature type="coiled-coil region" evidence="1">
    <location>
        <begin position="1232"/>
        <end position="1269"/>
    </location>
</feature>
<accession>A0A069A393</accession>
<feature type="coiled-coil region" evidence="1">
    <location>
        <begin position="198"/>
        <end position="225"/>
    </location>
</feature>
<sequence>MFRNIERDGCMANKLYSEIVNLLEEGRDELRKYDLKEKSILLFLGASGVGKSTCINYLKGCVMEEKTDEETGQIYITAKDSAVEIGNGVYSKTLCPEVVDIANRDFSLCDCPGFFDNRGAEYMIAGAMLVRETISTSSKVKGMVVILDYQSLLDSRHTLLIETGKNLKDMLGDYAKYKENFFFLINKIPKTLIGNVTEEKIRNILEKAKEDLDSQEKDYDGCKELVYLLNVALSDGVSIKLCNPLDKQPEKLLNEMKNLPETFEKTDLGLMLTASCKIEIQKAVDVTYKDLEKLLVPYIESVKKGMEDSISILSSINSLKDKKIQLDKMYTDLCSRTNNMKELMEFVQELSYGDGVQKVNILEETRLLLELNSYCSETHIVGLSELLKSLLKNTLEDTLKDIKYWIAEEEYREEEAKRLEDAEYRIEKIQSCTYIKSYEKENVLSIYIPIPKVNLSDLTKIISGYQLNILSSIYMYGDCELKIDCNMEKEVFSGKNIVLLTEKLHIPEGTYSINVSGKDAEKLVGESSIYDGMNGRNGNNAGTSGDILLSFKEIEKRGELKLYVDGGRGGNGQDGKRGDTGITGEAGANAKIGSKKESKEFANVKGTKYYVVKAEKGKQGGTGGTGGNGGNAGLGSKSGQVYLLGKAPLLKGAISKKDGNHGLAGKGGSGGAGGAGGFGGIRGIYEETIRYIGTSTPIDDSDRNYYYFDRYVFNHASNENQVADDGEKLNALYEKHKDWTISKREDSGSAGAEGKEGLSGDTLKEKELLKQEYSLSMDTFFYEFFERFGFSGSKGYRNLRLLCAVGILEADILELSHIYEIFHAVEKIEMQLNREILQKYYSFEKKNKAVLSLDDMNIKKEFYKEAKEIYEYLINKLMQSDRIESFIGEKQNFSEWSMILFALEQKTAFYVQMIEESEIGGNRVTDIRSLTDYLDKTLRELEQGKKDELKEGYFNTYKESILTQIESGNQQIEVLKNELENKMLSVNAKMNLLIQEIIKIKEDEKEDIEKLKEKQAKLEEQMKTQLILSGIQSALSLLTAFSGVGQACLGAFDSAKSLKENLSAKEEEYKWTNRMVDFSDFKLDSDGMRFVLGEQLSEDRKNALDKMTYNLAGVDEERRTKFDQIKEIIVKSIDDDNYADKADDIQRAKEGLSESEYKEIYTKIQKKEIGMLEANYNNKQQKDKLVALEKSKQAIERQQKTSKIKNALSIGSSACSLINTAISGVNNCLNVKSSFESKIEVVKEAIKDKENNIKKLDELNTQMVEFKDKTLKESVIPFVEKFDSTVKNQDIFENEISKLKMKEVLTELSTKFGSLKMENSEEISIIFKKVQDMMETQIIITDKIDKKKDNLAMGELIYQMSDSGNQMNEYQKKLIHQIELNQVRYLCQVEAAAFQLWTFPFGSNIVNILNRCHVGITEDENEVINQAKEQNRQIREFLDQDAYQWQKTDNHILKVALTGSLDGKSRVGFENTYSLYDCNEEEVKKLLTGDEISFEVPLNKNFDAIKYVTMYANIPNLRRNILEDSLKVKVHIHLYDSGYFSLYDDKKDVYYQYVFPQNYINITHGLDVKYNDSDSINSIWSSVEDKGIEKFKNAGLNSGRSPYSMAKISLKAHFNRKLSYDSLTNEQKKKLESYFDKPSKYAWSDSIDILKSLGYIDFKGILSKSWYEIKKDIDSDGEIMKHFSILQVDLLERIIYEQTSILKENIPNLTIELVGCGIYVESEFNYLKQNDLKCYEERLVENTIIG</sequence>
<name>A0A069A393_CLODI</name>